<dbReference type="RefSeq" id="WP_219353692.1">
    <property type="nucleotide sequence ID" value="NZ_CP080034.1"/>
</dbReference>
<sequence length="139" mass="15410">MISTVLICVTLAMSDGDSGRCVTSDGERHRVRLAGIDAGEVAPFTRCRQRPNVWACSPVARASADQATQRARRLAANGARCTVTSTDRYRRNVAVCTVNGRDLGRTLVREGLAISETNFGDPYRREEDLARRERRGVWE</sequence>
<feature type="domain" description="TNase-like" evidence="1">
    <location>
        <begin position="4"/>
        <end position="139"/>
    </location>
</feature>
<organism evidence="2 3">
    <name type="scientific">Brevundimonas nasdae</name>
    <dbReference type="NCBI Taxonomy" id="172043"/>
    <lineage>
        <taxon>Bacteria</taxon>
        <taxon>Pseudomonadati</taxon>
        <taxon>Pseudomonadota</taxon>
        <taxon>Alphaproteobacteria</taxon>
        <taxon>Caulobacterales</taxon>
        <taxon>Caulobacteraceae</taxon>
        <taxon>Brevundimonas</taxon>
    </lineage>
</organism>
<dbReference type="InterPro" id="IPR016071">
    <property type="entry name" value="Staphylococal_nuclease_OB-fold"/>
</dbReference>
<dbReference type="EMBL" id="CP080034">
    <property type="protein sequence ID" value="QYC11035.1"/>
    <property type="molecule type" value="Genomic_DNA"/>
</dbReference>
<proteinExistence type="predicted"/>
<accession>A0ABX8TKX2</accession>
<dbReference type="Pfam" id="PF00565">
    <property type="entry name" value="SNase"/>
    <property type="match status" value="1"/>
</dbReference>
<reference evidence="2 3" key="1">
    <citation type="submission" date="2021-07" db="EMBL/GenBank/DDBJ databases">
        <title>Isolation and characterization of bacteria from a gold mining with a capacity of golden bioaccumulation.</title>
        <authorList>
            <person name="Yang X.J."/>
        </authorList>
    </citation>
    <scope>NUCLEOTIDE SEQUENCE [LARGE SCALE GENOMIC DNA]</scope>
    <source>
        <strain evidence="2 3">Au29</strain>
    </source>
</reference>
<evidence type="ECO:0000313" key="3">
    <source>
        <dbReference type="Proteomes" id="UP000824334"/>
    </source>
</evidence>
<gene>
    <name evidence="2" type="ORF">KWG56_03220</name>
</gene>
<dbReference type="GeneID" id="94374260"/>
<dbReference type="SMART" id="SM00318">
    <property type="entry name" value="SNc"/>
    <property type="match status" value="1"/>
</dbReference>
<dbReference type="Proteomes" id="UP000824334">
    <property type="component" value="Chromosome"/>
</dbReference>
<keyword evidence="3" id="KW-1185">Reference proteome</keyword>
<evidence type="ECO:0000313" key="2">
    <source>
        <dbReference type="EMBL" id="QYC11035.1"/>
    </source>
</evidence>
<protein>
    <submittedName>
        <fullName evidence="2">Thermonuclease family protein</fullName>
    </submittedName>
</protein>
<name>A0ABX8TKX2_9CAUL</name>
<evidence type="ECO:0000259" key="1">
    <source>
        <dbReference type="SMART" id="SM00318"/>
    </source>
</evidence>